<dbReference type="RefSeq" id="WP_089895763.1">
    <property type="nucleotide sequence ID" value="NZ_FOJG01000001.1"/>
</dbReference>
<accession>A0A1I0RHT5</accession>
<dbReference type="EMBL" id="FOJG01000001">
    <property type="protein sequence ID" value="SEW40436.1"/>
    <property type="molecule type" value="Genomic_DNA"/>
</dbReference>
<evidence type="ECO:0000313" key="2">
    <source>
        <dbReference type="Proteomes" id="UP000199310"/>
    </source>
</evidence>
<dbReference type="AlphaFoldDB" id="A0A1I0RHT5"/>
<keyword evidence="2" id="KW-1185">Reference proteome</keyword>
<name>A0A1I0RHT5_9BACT</name>
<organism evidence="1 2">
    <name type="scientific">Chitinophaga arvensicola</name>
    <dbReference type="NCBI Taxonomy" id="29529"/>
    <lineage>
        <taxon>Bacteria</taxon>
        <taxon>Pseudomonadati</taxon>
        <taxon>Bacteroidota</taxon>
        <taxon>Chitinophagia</taxon>
        <taxon>Chitinophagales</taxon>
        <taxon>Chitinophagaceae</taxon>
        <taxon>Chitinophaga</taxon>
    </lineage>
</organism>
<dbReference type="OrthoDB" id="9824156at2"/>
<dbReference type="Proteomes" id="UP000199310">
    <property type="component" value="Unassembled WGS sequence"/>
</dbReference>
<evidence type="ECO:0000313" key="1">
    <source>
        <dbReference type="EMBL" id="SEW40436.1"/>
    </source>
</evidence>
<proteinExistence type="predicted"/>
<reference evidence="2" key="1">
    <citation type="submission" date="2016-10" db="EMBL/GenBank/DDBJ databases">
        <authorList>
            <person name="Varghese N."/>
            <person name="Submissions S."/>
        </authorList>
    </citation>
    <scope>NUCLEOTIDE SEQUENCE [LARGE SCALE GENOMIC DNA]</scope>
    <source>
        <strain evidence="2">DSM 3695</strain>
    </source>
</reference>
<gene>
    <name evidence="1" type="ORF">SAMN04488122_2856</name>
</gene>
<sequence>MKKIYTFILLFVTINCFGKDFTFQFLYGFGLSNTENCLLFYQLQEKSGRLTEKEPLSVSNNTIKKISIDTKDYVSIIISGYSLDENKRKNILTRSFPIASLKKKENNNIDLIAAVVQPESYTPVAELIRLSSQSRYYELLRRDKDNRLNYDQIIPIGSFIIYDPNDSTNIKSAFNMPNDNFPFIESSKKIVDRYVLKKNAGFDLQIDYKTLLNASTNNAKSQYIEYLISIDSLQILHWQSKKSEMQYLAEEINKGNLIFLKDYLDSNPSLKFFFISSCAAIKSFKIQYQTHDSLSSISDLNVNLSNTPVALSIKAKIVYVAEEGMKSLDETHEYYTAFSGRDYTTFVRGLLNKYDKENQIKKAQSDSASTSQDLISTYNEFRKIDSTLVNFNSPSVIEGFANVLTIQDYVASSDTSGQEEKQRIDIQNAKFKVYNAALMVLKTKATAYKNSLTYLNTLQTSNRVNTQVTPPEVVTLSDILVEKALKNSMQKSIN</sequence>
<protein>
    <submittedName>
        <fullName evidence="1">Uncharacterized protein</fullName>
    </submittedName>
</protein>